<evidence type="ECO:0000313" key="2">
    <source>
        <dbReference type="EMBL" id="CAG5018289.1"/>
    </source>
</evidence>
<proteinExistence type="predicted"/>
<evidence type="ECO:0000256" key="1">
    <source>
        <dbReference type="SAM" id="MobiDB-lite"/>
    </source>
</evidence>
<dbReference type="AlphaFoldDB" id="A0A8S3XD38"/>
<dbReference type="EMBL" id="CAJQZP010001125">
    <property type="protein sequence ID" value="CAG5018289.1"/>
    <property type="molecule type" value="Genomic_DNA"/>
</dbReference>
<dbReference type="Proteomes" id="UP000691718">
    <property type="component" value="Unassembled WGS sequence"/>
</dbReference>
<sequence length="67" mass="7101">MITVETRRGAATIAATSSTSATSSPPPPPEAHTAPRIAPAAMAASTRRYCHHCHPPFHLHLSDTTTR</sequence>
<feature type="region of interest" description="Disordered" evidence="1">
    <location>
        <begin position="1"/>
        <end position="34"/>
    </location>
</feature>
<name>A0A8S3XD38_PARAO</name>
<accession>A0A8S3XD38</accession>
<feature type="compositionally biased region" description="Low complexity" evidence="1">
    <location>
        <begin position="10"/>
        <end position="23"/>
    </location>
</feature>
<evidence type="ECO:0000313" key="3">
    <source>
        <dbReference type="Proteomes" id="UP000691718"/>
    </source>
</evidence>
<reference evidence="2" key="1">
    <citation type="submission" date="2021-04" db="EMBL/GenBank/DDBJ databases">
        <authorList>
            <person name="Tunstrom K."/>
        </authorList>
    </citation>
    <scope>NUCLEOTIDE SEQUENCE</scope>
</reference>
<comment type="caution">
    <text evidence="2">The sequence shown here is derived from an EMBL/GenBank/DDBJ whole genome shotgun (WGS) entry which is preliminary data.</text>
</comment>
<protein>
    <submittedName>
        <fullName evidence="2">(apollo) hypothetical protein</fullName>
    </submittedName>
</protein>
<keyword evidence="3" id="KW-1185">Reference proteome</keyword>
<organism evidence="2 3">
    <name type="scientific">Parnassius apollo</name>
    <name type="common">Apollo butterfly</name>
    <name type="synonym">Papilio apollo</name>
    <dbReference type="NCBI Taxonomy" id="110799"/>
    <lineage>
        <taxon>Eukaryota</taxon>
        <taxon>Metazoa</taxon>
        <taxon>Ecdysozoa</taxon>
        <taxon>Arthropoda</taxon>
        <taxon>Hexapoda</taxon>
        <taxon>Insecta</taxon>
        <taxon>Pterygota</taxon>
        <taxon>Neoptera</taxon>
        <taxon>Endopterygota</taxon>
        <taxon>Lepidoptera</taxon>
        <taxon>Glossata</taxon>
        <taxon>Ditrysia</taxon>
        <taxon>Papilionoidea</taxon>
        <taxon>Papilionidae</taxon>
        <taxon>Parnassiinae</taxon>
        <taxon>Parnassini</taxon>
        <taxon>Parnassius</taxon>
        <taxon>Parnassius</taxon>
    </lineage>
</organism>
<gene>
    <name evidence="2" type="ORF">PAPOLLO_LOCUS16848</name>
</gene>